<reference evidence="1" key="1">
    <citation type="submission" date="2013-07" db="EMBL/GenBank/DDBJ databases">
        <title>The genome of an arbuscular mycorrhizal fungus provides insights into the evolution of the oldest plant symbiosis.</title>
        <authorList>
            <consortium name="DOE Joint Genome Institute"/>
            <person name="Tisserant E."/>
            <person name="Malbreil M."/>
            <person name="Kuo A."/>
            <person name="Kohler A."/>
            <person name="Symeonidi A."/>
            <person name="Balestrini R."/>
            <person name="Charron P."/>
            <person name="Duensing N."/>
            <person name="Frei-dit-Frey N."/>
            <person name="Gianinazzi-Pearson V."/>
            <person name="Gilbert B."/>
            <person name="Handa Y."/>
            <person name="Hijri M."/>
            <person name="Kaul R."/>
            <person name="Kawaguchi M."/>
            <person name="Krajinski F."/>
            <person name="Lammers P."/>
            <person name="Lapierre D."/>
            <person name="Masclaux F.G."/>
            <person name="Murat C."/>
            <person name="Morin E."/>
            <person name="Ndikumana S."/>
            <person name="Pagni M."/>
            <person name="Petitpierre D."/>
            <person name="Requena N."/>
            <person name="Rosikiewicz P."/>
            <person name="Riley R."/>
            <person name="Saito K."/>
            <person name="San Clemente H."/>
            <person name="Shapiro H."/>
            <person name="van Tuinen D."/>
            <person name="Becard G."/>
            <person name="Bonfante P."/>
            <person name="Paszkowski U."/>
            <person name="Shachar-Hill Y."/>
            <person name="Young J.P."/>
            <person name="Sanders I.R."/>
            <person name="Henrissat B."/>
            <person name="Rensing S.A."/>
            <person name="Grigoriev I.V."/>
            <person name="Corradi N."/>
            <person name="Roux C."/>
            <person name="Martin F."/>
        </authorList>
    </citation>
    <scope>NUCLEOTIDE SEQUENCE</scope>
    <source>
        <strain evidence="1">DAOM 197198</strain>
    </source>
</reference>
<dbReference type="EMBL" id="KI289530">
    <property type="protein sequence ID" value="ESA08135.1"/>
    <property type="molecule type" value="Genomic_DNA"/>
</dbReference>
<dbReference type="AlphaFoldDB" id="U9TJ49"/>
<gene>
    <name evidence="1" type="ORF">GLOINDRAFT_98449</name>
</gene>
<proteinExistence type="predicted"/>
<sequence length="133" mass="14843">MSEPASISTSATATGTAPLHGITVANCGKNCGLDQPHIRVAIHKNSKKPVLENWVNHPENRTIGKLLKIGIHYYLLFEKLPENIPLFYQGEKIGRVMSFGKQIIGSGSIHSSGIIYQFMERVKFWVMIFIFGM</sequence>
<protein>
    <submittedName>
        <fullName evidence="1">Uncharacterized protein</fullName>
    </submittedName>
</protein>
<dbReference type="VEuPathDB" id="FungiDB:RhiirFUN_021080"/>
<accession>U9TJ49</accession>
<evidence type="ECO:0000313" key="1">
    <source>
        <dbReference type="EMBL" id="ESA08135.1"/>
    </source>
</evidence>
<dbReference type="HOGENOM" id="CLU_1907774_0_0_1"/>
<name>U9TJ49_RHIID</name>
<organism evidence="1">
    <name type="scientific">Rhizophagus irregularis (strain DAOM 181602 / DAOM 197198 / MUCL 43194)</name>
    <name type="common">Arbuscular mycorrhizal fungus</name>
    <name type="synonym">Glomus intraradices</name>
    <dbReference type="NCBI Taxonomy" id="747089"/>
    <lineage>
        <taxon>Eukaryota</taxon>
        <taxon>Fungi</taxon>
        <taxon>Fungi incertae sedis</taxon>
        <taxon>Mucoromycota</taxon>
        <taxon>Glomeromycotina</taxon>
        <taxon>Glomeromycetes</taxon>
        <taxon>Glomerales</taxon>
        <taxon>Glomeraceae</taxon>
        <taxon>Rhizophagus</taxon>
    </lineage>
</organism>